<feature type="transmembrane region" description="Helical" evidence="7">
    <location>
        <begin position="240"/>
        <end position="263"/>
    </location>
</feature>
<dbReference type="AlphaFoldDB" id="A0A4Q5LYR9"/>
<feature type="transmembrane region" description="Helical" evidence="7">
    <location>
        <begin position="421"/>
        <end position="444"/>
    </location>
</feature>
<feature type="domain" description="Phage shock protein PspC N-terminal" evidence="8">
    <location>
        <begin position="131"/>
        <end position="198"/>
    </location>
</feature>
<dbReference type="EMBL" id="SEWF01000019">
    <property type="protein sequence ID" value="RYU95031.1"/>
    <property type="molecule type" value="Genomic_DNA"/>
</dbReference>
<dbReference type="OrthoDB" id="5772680at2"/>
<name>A0A4Q5LYR9_9BACT</name>
<keyword evidence="3 7" id="KW-0812">Transmembrane</keyword>
<accession>A0A4Q5LYR9</accession>
<comment type="subcellular location">
    <subcellularLocation>
        <location evidence="1">Cell membrane</location>
        <topology evidence="1">Single-pass membrane protein</topology>
    </subcellularLocation>
</comment>
<dbReference type="Proteomes" id="UP000293162">
    <property type="component" value="Unassembled WGS sequence"/>
</dbReference>
<keyword evidence="13" id="KW-1185">Reference proteome</keyword>
<evidence type="ECO:0000313" key="13">
    <source>
        <dbReference type="Proteomes" id="UP000293162"/>
    </source>
</evidence>
<feature type="transmembrane region" description="Helical" evidence="7">
    <location>
        <begin position="181"/>
        <end position="203"/>
    </location>
</feature>
<feature type="domain" description="PspC-related ToastRack" evidence="11">
    <location>
        <begin position="479"/>
        <end position="609"/>
    </location>
</feature>
<evidence type="ECO:0000256" key="5">
    <source>
        <dbReference type="ARBA" id="ARBA00023136"/>
    </source>
</evidence>
<organism evidence="12 13">
    <name type="scientific">Emticicia agri</name>
    <dbReference type="NCBI Taxonomy" id="2492393"/>
    <lineage>
        <taxon>Bacteria</taxon>
        <taxon>Pseudomonadati</taxon>
        <taxon>Bacteroidota</taxon>
        <taxon>Cytophagia</taxon>
        <taxon>Cytophagales</taxon>
        <taxon>Leadbetterellaceae</taxon>
        <taxon>Emticicia</taxon>
    </lineage>
</organism>
<dbReference type="Pfam" id="PF10988">
    <property type="entry name" value="DUF2807"/>
    <property type="match status" value="1"/>
</dbReference>
<evidence type="ECO:0000256" key="4">
    <source>
        <dbReference type="ARBA" id="ARBA00022989"/>
    </source>
</evidence>
<dbReference type="Gene3D" id="2.160.20.120">
    <property type="match status" value="1"/>
</dbReference>
<dbReference type="RefSeq" id="WP_130021653.1">
    <property type="nucleotide sequence ID" value="NZ_SEWF01000019.1"/>
</dbReference>
<evidence type="ECO:0000259" key="10">
    <source>
        <dbReference type="Pfam" id="PF22571"/>
    </source>
</evidence>
<evidence type="ECO:0000259" key="11">
    <source>
        <dbReference type="Pfam" id="PF22744"/>
    </source>
</evidence>
<dbReference type="PANTHER" id="PTHR33885:SF3">
    <property type="entry name" value="PHAGE SHOCK PROTEIN C"/>
    <property type="match status" value="1"/>
</dbReference>
<protein>
    <submittedName>
        <fullName evidence="12">PspC domain-containing protein</fullName>
    </submittedName>
</protein>
<feature type="domain" description="Putative auto-transporter adhesin head GIN" evidence="9">
    <location>
        <begin position="651"/>
        <end position="825"/>
    </location>
</feature>
<sequence length="834" mass="93181">MKKTIQINIAGVVFNIEEDAYDKLNNYLRSIQQYFSSYEGNQEIVSDIEARIAEKFWTKDKSDGASQVITLEGVNDLIKSMGSVADFEAFQEEEDLKSSSYTKAESKSFSGTPAEEKTTFGSEQATTAGPKRLYRDVKRKALGGVLAGLAHYFNIDVVWVRIIFLLLFLGVPPLIDELAPVSGFVFLGYFVCWLVFPPSTNLVEDEKIKKFYRDNDNKVLSGVASGLAAYFGVDVTVIRLLFVLSVLLFGTGILAYIILWIVAPKAQTLTQKMEMKGEPVTLSNIETNIKEGLKVDKSAPENAITKILLFPFRLIAIVIKGIGEILKNLGPVVRVLVGIFLMLFALAMLVAVVASIAAFFGLVTGFEGDFFDHSPFRVFADDINPMAGFFGFLAGFTPFLALLFVGLILMTNRRIGTRNFWISLLGLWLIGLMGTGILATKYALNFKNRAKVEVIKNYAVPAQTLVLDANNYYDDEDGLEIKEGVDVALEGYEGTDLKLEQRFRSAGRSRADAENNAKNVLYNIKQKDSSLVFDRYLLLGEKARLRDQDLDMTLYIPFDKPFKLTRSFYDIYHGRWNDHTNFDVDRDDVDKYTFVMKRDSGMICRDCPKLSDEEREALRDRNNHYDEDGNSFNMEVFEGKGQFEKKFDVRNFSKIDIGGAFIVTVRQGESFNVTADSDSQDNIDDLDVDVKGETLEIEYRDKFSFSRRNERTRIIITMPKVEGLDFSGASTAKVIGFKDKNQDIDINLTGAVKAAIDVDARNINLDATGAANADFRGSADRMDIDVTGACHIDARKMEINDVKAEATGASHVELGRVKNLNSSNTSGASKITRE</sequence>
<evidence type="ECO:0000256" key="1">
    <source>
        <dbReference type="ARBA" id="ARBA00004162"/>
    </source>
</evidence>
<dbReference type="InterPro" id="IPR007168">
    <property type="entry name" value="Phageshock_PspC_N"/>
</dbReference>
<feature type="transmembrane region" description="Helical" evidence="7">
    <location>
        <begin position="335"/>
        <end position="366"/>
    </location>
</feature>
<dbReference type="Pfam" id="PF04024">
    <property type="entry name" value="PspC"/>
    <property type="match status" value="2"/>
</dbReference>
<evidence type="ECO:0000313" key="12">
    <source>
        <dbReference type="EMBL" id="RYU95031.1"/>
    </source>
</evidence>
<dbReference type="Pfam" id="PF22744">
    <property type="entry name" value="Toast-rack_PspC-Cterm"/>
    <property type="match status" value="1"/>
</dbReference>
<reference evidence="12 13" key="1">
    <citation type="submission" date="2019-02" db="EMBL/GenBank/DDBJ databases">
        <title>Bacterial novel species Emticicia sp. 17J42-9 isolated from soil.</title>
        <authorList>
            <person name="Jung H.-Y."/>
        </authorList>
    </citation>
    <scope>NUCLEOTIDE SEQUENCE [LARGE SCALE GENOMIC DNA]</scope>
    <source>
        <strain evidence="12 13">17J42-9</strain>
    </source>
</reference>
<feature type="domain" description="PspC-related transmembrane region" evidence="10">
    <location>
        <begin position="307"/>
        <end position="446"/>
    </location>
</feature>
<proteinExistence type="predicted"/>
<evidence type="ECO:0000256" key="7">
    <source>
        <dbReference type="SAM" id="Phobius"/>
    </source>
</evidence>
<dbReference type="InterPro" id="IPR052027">
    <property type="entry name" value="PspC"/>
</dbReference>
<feature type="domain" description="Phage shock protein PspC N-terminal" evidence="8">
    <location>
        <begin position="209"/>
        <end position="266"/>
    </location>
</feature>
<dbReference type="GO" id="GO:0005886">
    <property type="term" value="C:plasma membrane"/>
    <property type="evidence" value="ECO:0007669"/>
    <property type="project" value="UniProtKB-SubCell"/>
</dbReference>
<comment type="caution">
    <text evidence="12">The sequence shown here is derived from an EMBL/GenBank/DDBJ whole genome shotgun (WGS) entry which is preliminary data.</text>
</comment>
<keyword evidence="2" id="KW-1003">Cell membrane</keyword>
<dbReference type="Pfam" id="PF22571">
    <property type="entry name" value="LiaI-LiaF-TM_PspC"/>
    <property type="match status" value="1"/>
</dbReference>
<evidence type="ECO:0000256" key="6">
    <source>
        <dbReference type="SAM" id="MobiDB-lite"/>
    </source>
</evidence>
<dbReference type="PANTHER" id="PTHR33885">
    <property type="entry name" value="PHAGE SHOCK PROTEIN C"/>
    <property type="match status" value="1"/>
</dbReference>
<keyword evidence="4 7" id="KW-1133">Transmembrane helix</keyword>
<feature type="transmembrane region" description="Helical" evidence="7">
    <location>
        <begin position="141"/>
        <end position="169"/>
    </location>
</feature>
<gene>
    <name evidence="12" type="ORF">EWM59_14200</name>
</gene>
<dbReference type="InterPro" id="IPR054319">
    <property type="entry name" value="PspC-rel_ToastRack"/>
</dbReference>
<evidence type="ECO:0000259" key="8">
    <source>
        <dbReference type="Pfam" id="PF04024"/>
    </source>
</evidence>
<feature type="transmembrane region" description="Helical" evidence="7">
    <location>
        <begin position="386"/>
        <end position="409"/>
    </location>
</feature>
<evidence type="ECO:0000256" key="3">
    <source>
        <dbReference type="ARBA" id="ARBA00022692"/>
    </source>
</evidence>
<feature type="region of interest" description="Disordered" evidence="6">
    <location>
        <begin position="101"/>
        <end position="124"/>
    </location>
</feature>
<dbReference type="InterPro" id="IPR021255">
    <property type="entry name" value="DUF2807"/>
</dbReference>
<dbReference type="InterPro" id="IPR054321">
    <property type="entry name" value="PspC-rel_TM"/>
</dbReference>
<evidence type="ECO:0000256" key="2">
    <source>
        <dbReference type="ARBA" id="ARBA00022475"/>
    </source>
</evidence>
<feature type="compositionally biased region" description="Polar residues" evidence="6">
    <location>
        <begin position="101"/>
        <end position="111"/>
    </location>
</feature>
<evidence type="ECO:0000259" key="9">
    <source>
        <dbReference type="Pfam" id="PF10988"/>
    </source>
</evidence>
<keyword evidence="5 7" id="KW-0472">Membrane</keyword>